<dbReference type="Pfam" id="PF13358">
    <property type="entry name" value="DDE_3"/>
    <property type="match status" value="1"/>
</dbReference>
<dbReference type="InterPro" id="IPR038717">
    <property type="entry name" value="Tc1-like_DDE_dom"/>
</dbReference>
<dbReference type="InterPro" id="IPR047655">
    <property type="entry name" value="Transpos_IS630-like"/>
</dbReference>
<dbReference type="SUPFAM" id="SSF46689">
    <property type="entry name" value="Homeodomain-like"/>
    <property type="match status" value="1"/>
</dbReference>
<proteinExistence type="predicted"/>
<accession>A0A432G0X0</accession>
<organism evidence="2 3">
    <name type="scientific">SAR324 cluster bacterium</name>
    <dbReference type="NCBI Taxonomy" id="2024889"/>
    <lineage>
        <taxon>Bacteria</taxon>
        <taxon>Deltaproteobacteria</taxon>
        <taxon>SAR324 cluster</taxon>
    </lineage>
</organism>
<sequence length="380" mass="44264">MARKTKYIVKLSKSEREKLNKLVKTGKIAAAKRYRAQIFLYADEGDDGPCLSDPQIAKKLELSVITVQRARQRLIEKGLDFTLERVKREKGPNPKKLDPEQEAKLISLACIEAPEGHARWSLRLLSERMVALDYVDSISHETVRQTLKKKEIKPWQCKEWCIAPQNHAGFVCAMEDILNVYQLDYSVQNPLVCMDETSKQLTKETRVPIPANTDHVEYYDSEYERNGTANIFMFFNPIEGKRRVDITDNRTAKDWAHQIKQLVDVDYPEAKKITLVMDNLNTHVGASLYKTFNPKEARRILDKLDFHYTPKHGSWLNMAEIEFSILGRECLDRRIPDKTALINEVNAWTEERNSKESKIIWRFKNEDARIKLKRLYPLIK</sequence>
<dbReference type="Pfam" id="PF13565">
    <property type="entry name" value="HTH_32"/>
    <property type="match status" value="1"/>
</dbReference>
<reference evidence="2 3" key="1">
    <citation type="submission" date="2018-06" db="EMBL/GenBank/DDBJ databases">
        <title>Combined omics and stable isotope probing to characterize newly discovered Mariana Back-Arc vent microbial communities.</title>
        <authorList>
            <person name="Trembath-Reichert E."/>
            <person name="Huber J.A."/>
        </authorList>
    </citation>
    <scope>NUCLEOTIDE SEQUENCE [LARGE SCALE GENOMIC DNA]</scope>
    <source>
        <strain evidence="2">MAG 63_1</strain>
    </source>
</reference>
<gene>
    <name evidence="2" type="ORF">DSY97_10450</name>
</gene>
<feature type="domain" description="Tc1-like transposase DDE" evidence="1">
    <location>
        <begin position="190"/>
        <end position="341"/>
    </location>
</feature>
<dbReference type="AlphaFoldDB" id="A0A432G0X0"/>
<protein>
    <submittedName>
        <fullName evidence="2">IS630 family transposase</fullName>
    </submittedName>
</protein>
<dbReference type="EMBL" id="QNZL01000280">
    <property type="protein sequence ID" value="RTZ77159.1"/>
    <property type="molecule type" value="Genomic_DNA"/>
</dbReference>
<evidence type="ECO:0000313" key="3">
    <source>
        <dbReference type="Proteomes" id="UP000286801"/>
    </source>
</evidence>
<name>A0A432G0X0_9DELT</name>
<comment type="caution">
    <text evidence="2">The sequence shown here is derived from an EMBL/GenBank/DDBJ whole genome shotgun (WGS) entry which is preliminary data.</text>
</comment>
<dbReference type="Proteomes" id="UP000286801">
    <property type="component" value="Unassembled WGS sequence"/>
</dbReference>
<evidence type="ECO:0000313" key="2">
    <source>
        <dbReference type="EMBL" id="RTZ77159.1"/>
    </source>
</evidence>
<dbReference type="InterPro" id="IPR009057">
    <property type="entry name" value="Homeodomain-like_sf"/>
</dbReference>
<dbReference type="NCBIfam" id="NF033545">
    <property type="entry name" value="transpos_IS630"/>
    <property type="match status" value="1"/>
</dbReference>
<evidence type="ECO:0000259" key="1">
    <source>
        <dbReference type="Pfam" id="PF13358"/>
    </source>
</evidence>